<dbReference type="Proteomes" id="UP000681041">
    <property type="component" value="Chromosome"/>
</dbReference>
<reference evidence="2" key="1">
    <citation type="submission" date="2020-07" db="EMBL/GenBank/DDBJ databases">
        <title>Methanobacterium. sp. MethCan genome.</title>
        <authorList>
            <person name="Postec A."/>
            <person name="Quemeneur M."/>
        </authorList>
    </citation>
    <scope>NUCLEOTIDE SEQUENCE</scope>
    <source>
        <strain evidence="2">MethCAN</strain>
    </source>
</reference>
<feature type="transmembrane region" description="Helical" evidence="1">
    <location>
        <begin position="379"/>
        <end position="398"/>
    </location>
</feature>
<proteinExistence type="predicted"/>
<name>A0A8T8KBY1_9EURY</name>
<dbReference type="GeneID" id="64819689"/>
<accession>A0A8T8KBY1</accession>
<keyword evidence="1" id="KW-0812">Transmembrane</keyword>
<dbReference type="RefSeq" id="WP_211534190.1">
    <property type="nucleotide sequence ID" value="NZ_CP058560.1"/>
</dbReference>
<gene>
    <name evidence="2" type="ORF">HYG87_02950</name>
</gene>
<organism evidence="2 3">
    <name type="scientific">Methanobacterium alkalithermotolerans</name>
    <dbReference type="NCBI Taxonomy" id="2731220"/>
    <lineage>
        <taxon>Archaea</taxon>
        <taxon>Methanobacteriati</taxon>
        <taxon>Methanobacteriota</taxon>
        <taxon>Methanomada group</taxon>
        <taxon>Methanobacteria</taxon>
        <taxon>Methanobacteriales</taxon>
        <taxon>Methanobacteriaceae</taxon>
        <taxon>Methanobacterium</taxon>
    </lineage>
</organism>
<keyword evidence="3" id="KW-1185">Reference proteome</keyword>
<dbReference type="AlphaFoldDB" id="A0A8T8KBY1"/>
<dbReference type="EMBL" id="CP058560">
    <property type="protein sequence ID" value="QUH24270.1"/>
    <property type="molecule type" value="Genomic_DNA"/>
</dbReference>
<keyword evidence="1" id="KW-0472">Membrane</keyword>
<protein>
    <submittedName>
        <fullName evidence="2">Uncharacterized protein</fullName>
    </submittedName>
</protein>
<keyword evidence="1" id="KW-1133">Transmembrane helix</keyword>
<evidence type="ECO:0000256" key="1">
    <source>
        <dbReference type="SAM" id="Phobius"/>
    </source>
</evidence>
<dbReference type="OrthoDB" id="81167at2157"/>
<evidence type="ECO:0000313" key="2">
    <source>
        <dbReference type="EMBL" id="QUH24270.1"/>
    </source>
</evidence>
<evidence type="ECO:0000313" key="3">
    <source>
        <dbReference type="Proteomes" id="UP000681041"/>
    </source>
</evidence>
<sequence>MNTVSATMNVIIITDPTGKDPNGAAGGSMSFAQNMFQSTFLMSKEKQFVVLSGGEGDAINRLGAIVETISRLDNGATASEAAAAASGFPGIRVMTGGPKIGAAVGGTFTAYLVLVEDDGTIRVTPQSGGVASLAPGQRGAIIHLRNTAGNPQYGTAERVRRETAVNIGKMIRDGYSATTIMGKVFEEVSKDAGEKYGGGAVNLNSGLTTGDMFTPADLNQTGYPMNEPYTKVCPVCGWSAGYPTAESYTLCPVDGTPLETIYAYDALANAITVTQDSVYVSVYGSDEVGVSETTKEIVRASVKRNGYNANAIAESLNRAIKSGYIVGVNYVEPKDINAVESSRAVGIYYNPLPGGRTSPPWELPVGANVLDVVGNVQTAIGFVLVLLVLFRSTLLTSFKKR</sequence>
<dbReference type="KEGG" id="meme:HYG87_02950"/>